<evidence type="ECO:0000256" key="2">
    <source>
        <dbReference type="ARBA" id="ARBA00009650"/>
    </source>
</evidence>
<dbReference type="GO" id="GO:0020037">
    <property type="term" value="F:heme binding"/>
    <property type="evidence" value="ECO:0007669"/>
    <property type="project" value="InterPro"/>
</dbReference>
<evidence type="ECO:0000256" key="11">
    <source>
        <dbReference type="ARBA" id="ARBA00033211"/>
    </source>
</evidence>
<dbReference type="PANTHER" id="PTHR34688">
    <property type="entry name" value="CYTOCHROME C6, CHLOROPLASTIC"/>
    <property type="match status" value="1"/>
</dbReference>
<dbReference type="InterPro" id="IPR036909">
    <property type="entry name" value="Cyt_c-like_dom_sf"/>
</dbReference>
<evidence type="ECO:0000313" key="14">
    <source>
        <dbReference type="EMBL" id="KDO77398.1"/>
    </source>
</evidence>
<proteinExistence type="inferred from homology"/>
<evidence type="ECO:0000256" key="7">
    <source>
        <dbReference type="ARBA" id="ARBA00023004"/>
    </source>
</evidence>
<evidence type="ECO:0000259" key="13">
    <source>
        <dbReference type="PROSITE" id="PS51007"/>
    </source>
</evidence>
<dbReference type="SMR" id="A0A067GCH5"/>
<organism evidence="14 15">
    <name type="scientific">Citrus sinensis</name>
    <name type="common">Sweet orange</name>
    <name type="synonym">Citrus aurantium var. sinensis</name>
    <dbReference type="NCBI Taxonomy" id="2711"/>
    <lineage>
        <taxon>Eukaryota</taxon>
        <taxon>Viridiplantae</taxon>
        <taxon>Streptophyta</taxon>
        <taxon>Embryophyta</taxon>
        <taxon>Tracheophyta</taxon>
        <taxon>Spermatophyta</taxon>
        <taxon>Magnoliopsida</taxon>
        <taxon>eudicotyledons</taxon>
        <taxon>Gunneridae</taxon>
        <taxon>Pentapetalae</taxon>
        <taxon>rosids</taxon>
        <taxon>malvids</taxon>
        <taxon>Sapindales</taxon>
        <taxon>Rutaceae</taxon>
        <taxon>Aurantioideae</taxon>
        <taxon>Citrus</taxon>
    </lineage>
</organism>
<keyword evidence="3" id="KW-0813">Transport</keyword>
<evidence type="ECO:0000256" key="6">
    <source>
        <dbReference type="ARBA" id="ARBA00022982"/>
    </source>
</evidence>
<dbReference type="Proteomes" id="UP000027120">
    <property type="component" value="Unassembled WGS sequence"/>
</dbReference>
<dbReference type="AlphaFoldDB" id="A0A067GCH5"/>
<keyword evidence="5 12" id="KW-0479">Metal-binding</keyword>
<keyword evidence="7 12" id="KW-0408">Iron</keyword>
<dbReference type="FunFam" id="1.10.760.10:FF:000021">
    <property type="entry name" value="Cytochrome c6, chloroplastic"/>
    <property type="match status" value="1"/>
</dbReference>
<accession>A0A067GCH5</accession>
<dbReference type="STRING" id="2711.A0A067GCH5"/>
<keyword evidence="15" id="KW-1185">Reference proteome</keyword>
<evidence type="ECO:0000313" key="15">
    <source>
        <dbReference type="Proteomes" id="UP000027120"/>
    </source>
</evidence>
<feature type="domain" description="Cytochrome c" evidence="13">
    <location>
        <begin position="68"/>
        <end position="160"/>
    </location>
</feature>
<dbReference type="PaxDb" id="2711-XP_006487479.1"/>
<dbReference type="PROSITE" id="PS51007">
    <property type="entry name" value="CYTC"/>
    <property type="match status" value="1"/>
</dbReference>
<dbReference type="GO" id="GO:0009055">
    <property type="term" value="F:electron transfer activity"/>
    <property type="evidence" value="ECO:0007669"/>
    <property type="project" value="InterPro"/>
</dbReference>
<evidence type="ECO:0000256" key="5">
    <source>
        <dbReference type="ARBA" id="ARBA00022723"/>
    </source>
</evidence>
<keyword evidence="6" id="KW-0249">Electron transport</keyword>
<keyword evidence="8" id="KW-0793">Thylakoid</keyword>
<protein>
    <recommendedName>
        <fullName evidence="11">Cytochrome c-553</fullName>
    </recommendedName>
    <alternativeName>
        <fullName evidence="10">Cytochrome c553</fullName>
    </alternativeName>
    <alternativeName>
        <fullName evidence="9">Soluble cytochrome f</fullName>
    </alternativeName>
</protein>
<dbReference type="EMBL" id="KK784880">
    <property type="protein sequence ID" value="KDO77398.1"/>
    <property type="molecule type" value="Genomic_DNA"/>
</dbReference>
<evidence type="ECO:0000256" key="1">
    <source>
        <dbReference type="ARBA" id="ARBA00002347"/>
    </source>
</evidence>
<evidence type="ECO:0000256" key="8">
    <source>
        <dbReference type="ARBA" id="ARBA00023078"/>
    </source>
</evidence>
<name>A0A067GCH5_CITSI</name>
<comment type="similarity">
    <text evidence="2">Belongs to the cytochrome c family. PetJ subfamily.</text>
</comment>
<dbReference type="eggNOG" id="ENOG502RYDY">
    <property type="taxonomic scope" value="Eukaryota"/>
</dbReference>
<evidence type="ECO:0000256" key="4">
    <source>
        <dbReference type="ARBA" id="ARBA00022617"/>
    </source>
</evidence>
<dbReference type="Gene3D" id="1.10.760.10">
    <property type="entry name" value="Cytochrome c-like domain"/>
    <property type="match status" value="1"/>
</dbReference>
<evidence type="ECO:0000256" key="9">
    <source>
        <dbReference type="ARBA" id="ARBA00030448"/>
    </source>
</evidence>
<reference evidence="14 15" key="1">
    <citation type="submission" date="2014-04" db="EMBL/GenBank/DDBJ databases">
        <authorList>
            <consortium name="International Citrus Genome Consortium"/>
            <person name="Gmitter F."/>
            <person name="Chen C."/>
            <person name="Farmerie W."/>
            <person name="Harkins T."/>
            <person name="Desany B."/>
            <person name="Mohiuddin M."/>
            <person name="Kodira C."/>
            <person name="Borodovsky M."/>
            <person name="Lomsadze A."/>
            <person name="Burns P."/>
            <person name="Jenkins J."/>
            <person name="Prochnik S."/>
            <person name="Shu S."/>
            <person name="Chapman J."/>
            <person name="Pitluck S."/>
            <person name="Schmutz J."/>
            <person name="Rokhsar D."/>
        </authorList>
    </citation>
    <scope>NUCLEOTIDE SEQUENCE</scope>
</reference>
<keyword evidence="4 12" id="KW-0349">Heme</keyword>
<sequence>MKEEQVITSIQCPTRLATIYRLSPLKSFHWKQQLSMELELQKYDTYNVLCLPVSLGFFHAAVSLAQTVDIQKGVSLFRQACIGCHDGGGNVIQPGATLFLKDLQRNGVDTEDEIYHVTYFGKGRMPGFGEKCTPRGQCTFGARLQDEDIKLLAQFVKSQADQGWPKIESMED</sequence>
<dbReference type="InterPro" id="IPR023655">
    <property type="entry name" value="Cyt_C6"/>
</dbReference>
<dbReference type="InterPro" id="IPR009056">
    <property type="entry name" value="Cyt_c-like_dom"/>
</dbReference>
<evidence type="ECO:0000256" key="12">
    <source>
        <dbReference type="PROSITE-ProRule" id="PRU00433"/>
    </source>
</evidence>
<evidence type="ECO:0000256" key="10">
    <source>
        <dbReference type="ARBA" id="ARBA00031247"/>
    </source>
</evidence>
<gene>
    <name evidence="14" type="ORF">CISIN_1g030717mg</name>
</gene>
<dbReference type="GO" id="GO:0005506">
    <property type="term" value="F:iron ion binding"/>
    <property type="evidence" value="ECO:0007669"/>
    <property type="project" value="InterPro"/>
</dbReference>
<dbReference type="SUPFAM" id="SSF46626">
    <property type="entry name" value="Cytochrome c"/>
    <property type="match status" value="1"/>
</dbReference>
<dbReference type="Pfam" id="PF13442">
    <property type="entry name" value="Cytochrome_CBB3"/>
    <property type="match status" value="1"/>
</dbReference>
<dbReference type="PANTHER" id="PTHR34688:SF2">
    <property type="entry name" value="CYTOCHROME C6, CHLOROPLASTIC"/>
    <property type="match status" value="1"/>
</dbReference>
<comment type="function">
    <text evidence="1">Functions as an electron carrier between membrane-bound cytochrome b6-f and photosystem I in oxygenic photosynthesis.</text>
</comment>
<evidence type="ECO:0000256" key="3">
    <source>
        <dbReference type="ARBA" id="ARBA00022448"/>
    </source>
</evidence>